<evidence type="ECO:0000256" key="2">
    <source>
        <dbReference type="ARBA" id="ARBA00022723"/>
    </source>
</evidence>
<keyword evidence="1" id="KW-0349">Heme</keyword>
<dbReference type="STRING" id="1081104.A0A167ZM28"/>
<reference evidence="4 5" key="1">
    <citation type="journal article" date="2016" name="Genome Biol. Evol.">
        <title>Divergent and convergent evolution of fungal pathogenicity.</title>
        <authorList>
            <person name="Shang Y."/>
            <person name="Xiao G."/>
            <person name="Zheng P."/>
            <person name="Cen K."/>
            <person name="Zhan S."/>
            <person name="Wang C."/>
        </authorList>
    </citation>
    <scope>NUCLEOTIDE SEQUENCE [LARGE SCALE GENOMIC DNA]</scope>
    <source>
        <strain evidence="4 5">ARSEF 2679</strain>
    </source>
</reference>
<dbReference type="GO" id="GO:0005506">
    <property type="term" value="F:iron ion binding"/>
    <property type="evidence" value="ECO:0007669"/>
    <property type="project" value="InterPro"/>
</dbReference>
<dbReference type="RefSeq" id="XP_018705668.1">
    <property type="nucleotide sequence ID" value="XM_018847461.1"/>
</dbReference>
<evidence type="ECO:0000313" key="4">
    <source>
        <dbReference type="EMBL" id="OAA67679.1"/>
    </source>
</evidence>
<dbReference type="OrthoDB" id="3934656at2759"/>
<dbReference type="AlphaFoldDB" id="A0A167ZM28"/>
<dbReference type="PANTHER" id="PTHR24305">
    <property type="entry name" value="CYTOCHROME P450"/>
    <property type="match status" value="1"/>
</dbReference>
<accession>A0A167ZM28</accession>
<dbReference type="Proteomes" id="UP000076744">
    <property type="component" value="Unassembled WGS sequence"/>
</dbReference>
<dbReference type="InterPro" id="IPR036396">
    <property type="entry name" value="Cyt_P450_sf"/>
</dbReference>
<keyword evidence="2" id="KW-0479">Metal-binding</keyword>
<dbReference type="GO" id="GO:0020037">
    <property type="term" value="F:heme binding"/>
    <property type="evidence" value="ECO:0007669"/>
    <property type="project" value="InterPro"/>
</dbReference>
<evidence type="ECO:0000256" key="3">
    <source>
        <dbReference type="ARBA" id="ARBA00023004"/>
    </source>
</evidence>
<proteinExistence type="predicted"/>
<sequence length="485" mass="55400">MLLIYAIGIALIGFIAVTIIQALTSPLRSVPGPFLARFTRLWYLFRVVRGHFEDENIALHRRYGPIVRLAPNMFSIDTPEAVSAVYSVGSKMPKSAWYDGWQHPTAERATLFPDRLQKRHAETRRRFQNLYSMTSLVSYEGYVDSCTEIFFQRFDKLAREGTAFDLAHWFQCFAFDVIGDITYSKRFGFLDHGEDISGLLAANHKLIVYGALVGTFPEVHPILYRVMTWLGIGGAAGRNYLLRFTQQRVTQRRAEMAAAAEASTDEASDEYKPQSFLDKMLVQNEKDPEKVTDDHLISMSLANIVAGSDTTAITLSAILYHLMRNPAALARLRAEVDELEKQGKLDDRGHVRFQDGKDMTYLQAVITEALRMHSATGLPLWRDVSKDGLMLSGQYFPEGTTVGLNNWCAHYNEAVFGQDAHEFRPERWLAEQDEVKKLNAYYLPLVPMLVRRYDFEAVHGNNAWETKNLWFVKPIDFRVKVKHRV</sequence>
<dbReference type="SUPFAM" id="SSF48264">
    <property type="entry name" value="Cytochrome P450"/>
    <property type="match status" value="1"/>
</dbReference>
<dbReference type="InterPro" id="IPR001128">
    <property type="entry name" value="Cyt_P450"/>
</dbReference>
<keyword evidence="3" id="KW-0408">Iron</keyword>
<dbReference type="Pfam" id="PF00067">
    <property type="entry name" value="p450"/>
    <property type="match status" value="1"/>
</dbReference>
<dbReference type="GO" id="GO:0004497">
    <property type="term" value="F:monooxygenase activity"/>
    <property type="evidence" value="ECO:0007669"/>
    <property type="project" value="InterPro"/>
</dbReference>
<dbReference type="InterPro" id="IPR050121">
    <property type="entry name" value="Cytochrome_P450_monoxygenase"/>
</dbReference>
<dbReference type="GeneID" id="30020147"/>
<protein>
    <submittedName>
        <fullName evidence="4">Cytochrome P450</fullName>
    </submittedName>
</protein>
<evidence type="ECO:0000313" key="5">
    <source>
        <dbReference type="Proteomes" id="UP000076744"/>
    </source>
</evidence>
<dbReference type="PANTHER" id="PTHR24305:SF188">
    <property type="entry name" value="P450, PUTATIVE (EUROFUNG)-RELATED"/>
    <property type="match status" value="1"/>
</dbReference>
<dbReference type="PRINTS" id="PR00463">
    <property type="entry name" value="EP450I"/>
</dbReference>
<dbReference type="CDD" id="cd11060">
    <property type="entry name" value="CYP57A1-like"/>
    <property type="match status" value="1"/>
</dbReference>
<dbReference type="GO" id="GO:0016705">
    <property type="term" value="F:oxidoreductase activity, acting on paired donors, with incorporation or reduction of molecular oxygen"/>
    <property type="evidence" value="ECO:0007669"/>
    <property type="project" value="InterPro"/>
</dbReference>
<dbReference type="Gene3D" id="1.10.630.10">
    <property type="entry name" value="Cytochrome P450"/>
    <property type="match status" value="1"/>
</dbReference>
<gene>
    <name evidence="4" type="ORF">ISF_03855</name>
</gene>
<dbReference type="EMBL" id="AZHB01000007">
    <property type="protein sequence ID" value="OAA67679.1"/>
    <property type="molecule type" value="Genomic_DNA"/>
</dbReference>
<comment type="caution">
    <text evidence="4">The sequence shown here is derived from an EMBL/GenBank/DDBJ whole genome shotgun (WGS) entry which is preliminary data.</text>
</comment>
<evidence type="ECO:0000256" key="1">
    <source>
        <dbReference type="ARBA" id="ARBA00022617"/>
    </source>
</evidence>
<organism evidence="4 5">
    <name type="scientific">Cordyceps fumosorosea (strain ARSEF 2679)</name>
    <name type="common">Isaria fumosorosea</name>
    <dbReference type="NCBI Taxonomy" id="1081104"/>
    <lineage>
        <taxon>Eukaryota</taxon>
        <taxon>Fungi</taxon>
        <taxon>Dikarya</taxon>
        <taxon>Ascomycota</taxon>
        <taxon>Pezizomycotina</taxon>
        <taxon>Sordariomycetes</taxon>
        <taxon>Hypocreomycetidae</taxon>
        <taxon>Hypocreales</taxon>
        <taxon>Cordycipitaceae</taxon>
        <taxon>Cordyceps</taxon>
    </lineage>
</organism>
<dbReference type="InterPro" id="IPR002401">
    <property type="entry name" value="Cyt_P450_E_grp-I"/>
</dbReference>
<keyword evidence="5" id="KW-1185">Reference proteome</keyword>
<name>A0A167ZM28_CORFA</name>